<keyword evidence="4" id="KW-0732">Signal</keyword>
<dbReference type="PANTHER" id="PTHR45953">
    <property type="entry name" value="IDURONATE 2-SULFATASE"/>
    <property type="match status" value="1"/>
</dbReference>
<dbReference type="SUPFAM" id="SSF53649">
    <property type="entry name" value="Alkaline phosphatase-like"/>
    <property type="match status" value="1"/>
</dbReference>
<dbReference type="InterPro" id="IPR017850">
    <property type="entry name" value="Alkaline_phosphatase_core_sf"/>
</dbReference>
<keyword evidence="3" id="KW-0479">Metal-binding</keyword>
<dbReference type="InterPro" id="IPR035874">
    <property type="entry name" value="IDS"/>
</dbReference>
<dbReference type="GO" id="GO:0046872">
    <property type="term" value="F:metal ion binding"/>
    <property type="evidence" value="ECO:0007669"/>
    <property type="project" value="UniProtKB-KW"/>
</dbReference>
<dbReference type="PANTHER" id="PTHR45953:SF1">
    <property type="entry name" value="IDURONATE 2-SULFATASE"/>
    <property type="match status" value="1"/>
</dbReference>
<protein>
    <submittedName>
        <fullName evidence="8">Choline-sulfatase</fullName>
        <ecNumber evidence="8">3.1.6.6</ecNumber>
    </submittedName>
</protein>
<comment type="cofactor">
    <cofactor evidence="1">
        <name>Ca(2+)</name>
        <dbReference type="ChEBI" id="CHEBI:29108"/>
    </cofactor>
</comment>
<dbReference type="CDD" id="cd16030">
    <property type="entry name" value="iduronate-2-sulfatase"/>
    <property type="match status" value="1"/>
</dbReference>
<comment type="similarity">
    <text evidence="2">Belongs to the sulfatase family.</text>
</comment>
<dbReference type="GO" id="GO:0004423">
    <property type="term" value="F:iduronate-2-sulfatase activity"/>
    <property type="evidence" value="ECO:0007669"/>
    <property type="project" value="InterPro"/>
</dbReference>
<dbReference type="InterPro" id="IPR000917">
    <property type="entry name" value="Sulfatase_N"/>
</dbReference>
<keyword evidence="5 8" id="KW-0378">Hydrolase</keyword>
<name>A0A517R0P6_9PLAN</name>
<dbReference type="AlphaFoldDB" id="A0A517R0P6"/>
<evidence type="ECO:0000256" key="1">
    <source>
        <dbReference type="ARBA" id="ARBA00001913"/>
    </source>
</evidence>
<dbReference type="Proteomes" id="UP000317318">
    <property type="component" value="Chromosome"/>
</dbReference>
<proteinExistence type="inferred from homology"/>
<accession>A0A517R0P6</accession>
<organism evidence="8 9">
    <name type="scientific">Stratiformator vulcanicus</name>
    <dbReference type="NCBI Taxonomy" id="2527980"/>
    <lineage>
        <taxon>Bacteria</taxon>
        <taxon>Pseudomonadati</taxon>
        <taxon>Planctomycetota</taxon>
        <taxon>Planctomycetia</taxon>
        <taxon>Planctomycetales</taxon>
        <taxon>Planctomycetaceae</taxon>
        <taxon>Stratiformator</taxon>
    </lineage>
</organism>
<dbReference type="OrthoDB" id="236884at2"/>
<evidence type="ECO:0000256" key="3">
    <source>
        <dbReference type="ARBA" id="ARBA00022723"/>
    </source>
</evidence>
<feature type="domain" description="Sulfatase N-terminal" evidence="7">
    <location>
        <begin position="47"/>
        <end position="387"/>
    </location>
</feature>
<dbReference type="RefSeq" id="WP_145363581.1">
    <property type="nucleotide sequence ID" value="NZ_CP036268.1"/>
</dbReference>
<keyword evidence="9" id="KW-1185">Reference proteome</keyword>
<dbReference type="EMBL" id="CP036268">
    <property type="protein sequence ID" value="QDT37472.1"/>
    <property type="molecule type" value="Genomic_DNA"/>
</dbReference>
<sequence>MSFKFVPPGSNLKVAALALRKRLTQSSVFAVALIAFLEVPLTAADRPNVLFIAIDDLNDWVGPLKGHPDVKTPNIDRLAKRGVTFTDAHCQFPLCGPSRASLMSGMHPDTLEVFWHQGGKPENLMPRVAELGGVLLDQHFRNNGYAVFSRGKIYHSGHPNAKKYFDEWGGHAGFGPKPKRKFAWDSDFTQTDWGVFPDDVTRMPDYQTAEFGVRKLGEARDKPFLLMVGFVRPHVPWYTPQKWFDRFDPDALQMPPYRSDDLDDLPPMSSEINRMPGSPTTEWAKESGEWKQIVRAYLACVNFVDEQVGKVLDALDESDYADETIVVLWSDHGYHIGEKNRFQKHSLWERSTHVPVILAGPGIPQDDKCDQVVGLIDIAPTLADLCDLPPNKRWEGRSLAPLLRGSNPKWDRGVLTTWKEGNHAVTTERYRLLRYHDGTKELYDREADPNEWVNLAERSESKEVIVELGRRMDSLLGRTRE</sequence>
<evidence type="ECO:0000313" key="9">
    <source>
        <dbReference type="Proteomes" id="UP000317318"/>
    </source>
</evidence>
<dbReference type="Pfam" id="PF00884">
    <property type="entry name" value="Sulfatase"/>
    <property type="match status" value="1"/>
</dbReference>
<dbReference type="GO" id="GO:0047753">
    <property type="term" value="F:choline-sulfatase activity"/>
    <property type="evidence" value="ECO:0007669"/>
    <property type="project" value="UniProtKB-EC"/>
</dbReference>
<evidence type="ECO:0000256" key="6">
    <source>
        <dbReference type="ARBA" id="ARBA00022837"/>
    </source>
</evidence>
<keyword evidence="6" id="KW-0106">Calcium</keyword>
<evidence type="ECO:0000256" key="2">
    <source>
        <dbReference type="ARBA" id="ARBA00008779"/>
    </source>
</evidence>
<dbReference type="EC" id="3.1.6.6" evidence="8"/>
<gene>
    <name evidence="8" type="primary">betC_4</name>
    <name evidence="8" type="ORF">Pan189_18520</name>
</gene>
<dbReference type="KEGG" id="svp:Pan189_18520"/>
<evidence type="ECO:0000256" key="5">
    <source>
        <dbReference type="ARBA" id="ARBA00022801"/>
    </source>
</evidence>
<evidence type="ECO:0000256" key="4">
    <source>
        <dbReference type="ARBA" id="ARBA00022729"/>
    </source>
</evidence>
<dbReference type="Gene3D" id="3.40.720.10">
    <property type="entry name" value="Alkaline Phosphatase, subunit A"/>
    <property type="match status" value="1"/>
</dbReference>
<reference evidence="8 9" key="1">
    <citation type="submission" date="2019-02" db="EMBL/GenBank/DDBJ databases">
        <title>Deep-cultivation of Planctomycetes and their phenomic and genomic characterization uncovers novel biology.</title>
        <authorList>
            <person name="Wiegand S."/>
            <person name="Jogler M."/>
            <person name="Boedeker C."/>
            <person name="Pinto D."/>
            <person name="Vollmers J."/>
            <person name="Rivas-Marin E."/>
            <person name="Kohn T."/>
            <person name="Peeters S.H."/>
            <person name="Heuer A."/>
            <person name="Rast P."/>
            <person name="Oberbeckmann S."/>
            <person name="Bunk B."/>
            <person name="Jeske O."/>
            <person name="Meyerdierks A."/>
            <person name="Storesund J.E."/>
            <person name="Kallscheuer N."/>
            <person name="Luecker S."/>
            <person name="Lage O.M."/>
            <person name="Pohl T."/>
            <person name="Merkel B.J."/>
            <person name="Hornburger P."/>
            <person name="Mueller R.-W."/>
            <person name="Bruemmer F."/>
            <person name="Labrenz M."/>
            <person name="Spormann A.M."/>
            <person name="Op den Camp H."/>
            <person name="Overmann J."/>
            <person name="Amann R."/>
            <person name="Jetten M.S.M."/>
            <person name="Mascher T."/>
            <person name="Medema M.H."/>
            <person name="Devos D.P."/>
            <person name="Kaster A.-K."/>
            <person name="Ovreas L."/>
            <person name="Rohde M."/>
            <person name="Galperin M.Y."/>
            <person name="Jogler C."/>
        </authorList>
    </citation>
    <scope>NUCLEOTIDE SEQUENCE [LARGE SCALE GENOMIC DNA]</scope>
    <source>
        <strain evidence="8 9">Pan189</strain>
    </source>
</reference>
<evidence type="ECO:0000313" key="8">
    <source>
        <dbReference type="EMBL" id="QDT37472.1"/>
    </source>
</evidence>
<dbReference type="GO" id="GO:0005737">
    <property type="term" value="C:cytoplasm"/>
    <property type="evidence" value="ECO:0007669"/>
    <property type="project" value="TreeGrafter"/>
</dbReference>
<evidence type="ECO:0000259" key="7">
    <source>
        <dbReference type="Pfam" id="PF00884"/>
    </source>
</evidence>